<evidence type="ECO:0000256" key="7">
    <source>
        <dbReference type="RuleBase" id="RU910716"/>
    </source>
</evidence>
<organism evidence="8 9">
    <name type="scientific">Meganyctiphanes norvegica</name>
    <name type="common">Northern krill</name>
    <name type="synonym">Thysanopoda norvegica</name>
    <dbReference type="NCBI Taxonomy" id="48144"/>
    <lineage>
        <taxon>Eukaryota</taxon>
        <taxon>Metazoa</taxon>
        <taxon>Ecdysozoa</taxon>
        <taxon>Arthropoda</taxon>
        <taxon>Crustacea</taxon>
        <taxon>Multicrustacea</taxon>
        <taxon>Malacostraca</taxon>
        <taxon>Eumalacostraca</taxon>
        <taxon>Eucarida</taxon>
        <taxon>Euphausiacea</taxon>
        <taxon>Euphausiidae</taxon>
        <taxon>Meganyctiphanes</taxon>
    </lineage>
</organism>
<dbReference type="GO" id="GO:0005886">
    <property type="term" value="C:plasma membrane"/>
    <property type="evidence" value="ECO:0007669"/>
    <property type="project" value="UniProtKB-SubCell"/>
</dbReference>
<keyword evidence="6 7" id="KW-0472">Membrane</keyword>
<dbReference type="PANTHER" id="PTHR16024:SF6">
    <property type="entry name" value="XK-RELATED PROTEIN"/>
    <property type="match status" value="1"/>
</dbReference>
<sequence>MDALREGVTLALYSSKLGLDLVSCTNFCSTGDDPWWCGLTVAFTVLPSVAINAYLLYILHDKPSFFEVYKKVLLCIAACLQFLPFIWLAWSFVQLCRSNSKEINEIKKTTLAIMIIQGVLECVPQLSIQSYVVMEQFQNTFNATDNADPPPDGSLLDDWRYIIILVNLVVGLILVTFAISSGASYTAGEEGEEEEDEGTIELVMRIVLYLFPFIGIGTRVFICGVLATYNPGFWFIPSCSALLLSAVWNYIFKKDKTWDERLLDSIFNSTGNFLTKSSVPASFAYFLPATVFFALNVENPLCIAAFSLGLICLLINITVAALGHFLK</sequence>
<keyword evidence="9" id="KW-1185">Reference proteome</keyword>
<feature type="transmembrane region" description="Helical" evidence="7">
    <location>
        <begin position="233"/>
        <end position="252"/>
    </location>
</feature>
<comment type="caution">
    <text evidence="8">The sequence shown here is derived from an EMBL/GenBank/DDBJ whole genome shotgun (WGS) entry which is preliminary data.</text>
</comment>
<evidence type="ECO:0000313" key="9">
    <source>
        <dbReference type="Proteomes" id="UP001497623"/>
    </source>
</evidence>
<dbReference type="PANTHER" id="PTHR16024">
    <property type="entry name" value="XK-RELATED PROTEIN"/>
    <property type="match status" value="1"/>
</dbReference>
<keyword evidence="3" id="KW-1003">Cell membrane</keyword>
<evidence type="ECO:0000256" key="2">
    <source>
        <dbReference type="ARBA" id="ARBA00008789"/>
    </source>
</evidence>
<protein>
    <recommendedName>
        <fullName evidence="7">XK-related protein</fullName>
    </recommendedName>
</protein>
<evidence type="ECO:0000256" key="4">
    <source>
        <dbReference type="ARBA" id="ARBA00022692"/>
    </source>
</evidence>
<evidence type="ECO:0000256" key="6">
    <source>
        <dbReference type="ARBA" id="ARBA00023136"/>
    </source>
</evidence>
<gene>
    <name evidence="8" type="ORF">MNOR_LOCUS1187</name>
</gene>
<keyword evidence="5 7" id="KW-1133">Transmembrane helix</keyword>
<feature type="transmembrane region" description="Helical" evidence="7">
    <location>
        <begin position="303"/>
        <end position="326"/>
    </location>
</feature>
<dbReference type="Proteomes" id="UP001497623">
    <property type="component" value="Unassembled WGS sequence"/>
</dbReference>
<comment type="similarity">
    <text evidence="2 7">Belongs to the XK family.</text>
</comment>
<feature type="transmembrane region" description="Helical" evidence="7">
    <location>
        <begin position="273"/>
        <end position="297"/>
    </location>
</feature>
<feature type="transmembrane region" description="Helical" evidence="7">
    <location>
        <begin position="72"/>
        <end position="93"/>
    </location>
</feature>
<reference evidence="8 9" key="1">
    <citation type="submission" date="2024-05" db="EMBL/GenBank/DDBJ databases">
        <authorList>
            <person name="Wallberg A."/>
        </authorList>
    </citation>
    <scope>NUCLEOTIDE SEQUENCE [LARGE SCALE GENOMIC DNA]</scope>
</reference>
<feature type="transmembrane region" description="Helical" evidence="7">
    <location>
        <begin position="206"/>
        <end position="227"/>
    </location>
</feature>
<evidence type="ECO:0000313" key="8">
    <source>
        <dbReference type="EMBL" id="CAL4060259.1"/>
    </source>
</evidence>
<comment type="subcellular location">
    <subcellularLocation>
        <location evidence="1">Cell membrane</location>
        <topology evidence="1">Multi-pass membrane protein</topology>
    </subcellularLocation>
    <subcellularLocation>
        <location evidence="7">Membrane</location>
        <topology evidence="7">Multi-pass membrane protein</topology>
    </subcellularLocation>
</comment>
<proteinExistence type="inferred from homology"/>
<name>A0AAV2PK43_MEGNR</name>
<feature type="transmembrane region" description="Helical" evidence="7">
    <location>
        <begin position="39"/>
        <end position="60"/>
    </location>
</feature>
<evidence type="ECO:0000256" key="3">
    <source>
        <dbReference type="ARBA" id="ARBA00022475"/>
    </source>
</evidence>
<dbReference type="InterPro" id="IPR018629">
    <property type="entry name" value="XK-rel"/>
</dbReference>
<evidence type="ECO:0000256" key="1">
    <source>
        <dbReference type="ARBA" id="ARBA00004651"/>
    </source>
</evidence>
<keyword evidence="4 7" id="KW-0812">Transmembrane</keyword>
<evidence type="ECO:0000256" key="5">
    <source>
        <dbReference type="ARBA" id="ARBA00022989"/>
    </source>
</evidence>
<dbReference type="AlphaFoldDB" id="A0AAV2PK43"/>
<dbReference type="EMBL" id="CAXKWB010000303">
    <property type="protein sequence ID" value="CAL4060259.1"/>
    <property type="molecule type" value="Genomic_DNA"/>
</dbReference>
<dbReference type="InterPro" id="IPR050895">
    <property type="entry name" value="XK-related_scramblase"/>
</dbReference>
<dbReference type="Pfam" id="PF09815">
    <property type="entry name" value="XK-related"/>
    <property type="match status" value="1"/>
</dbReference>
<accession>A0AAV2PK43</accession>
<feature type="transmembrane region" description="Helical" evidence="7">
    <location>
        <begin position="159"/>
        <end position="185"/>
    </location>
</feature>